<evidence type="ECO:0000313" key="2">
    <source>
        <dbReference type="Proteomes" id="UP001229346"/>
    </source>
</evidence>
<dbReference type="PROSITE" id="PS51257">
    <property type="entry name" value="PROKAR_LIPOPROTEIN"/>
    <property type="match status" value="1"/>
</dbReference>
<comment type="caution">
    <text evidence="1">The sequence shown here is derived from an EMBL/GenBank/DDBJ whole genome shotgun (WGS) entry which is preliminary data.</text>
</comment>
<evidence type="ECO:0000313" key="1">
    <source>
        <dbReference type="EMBL" id="MDQ0114564.1"/>
    </source>
</evidence>
<dbReference type="EMBL" id="JAUSSU010000008">
    <property type="protein sequence ID" value="MDQ0114564.1"/>
    <property type="molecule type" value="Genomic_DNA"/>
</dbReference>
<dbReference type="RefSeq" id="WP_307205954.1">
    <property type="nucleotide sequence ID" value="NZ_JAUSSU010000008.1"/>
</dbReference>
<proteinExistence type="predicted"/>
<keyword evidence="2" id="KW-1185">Reference proteome</keyword>
<gene>
    <name evidence="1" type="ORF">J2T15_004020</name>
</gene>
<reference evidence="1 2" key="1">
    <citation type="submission" date="2023-07" db="EMBL/GenBank/DDBJ databases">
        <title>Sorghum-associated microbial communities from plants grown in Nebraska, USA.</title>
        <authorList>
            <person name="Schachtman D."/>
        </authorList>
    </citation>
    <scope>NUCLEOTIDE SEQUENCE [LARGE SCALE GENOMIC DNA]</scope>
    <source>
        <strain evidence="1 2">CC482</strain>
    </source>
</reference>
<sequence>MRKITLIIILVFSIALFIGCSSPEEEREVVFSKLYPGNLDQVDKILIENKMQGKKKIIDDAAEVKDWINQLRNIHFVLEKNQEPRTGGSIFITLVKNDKKILTFSPTNINGNYYRPKEQNIHQLFTVE</sequence>
<name>A0ABT9U8N7_PAEHA</name>
<organism evidence="1 2">
    <name type="scientific">Paenibacillus harenae</name>
    <dbReference type="NCBI Taxonomy" id="306543"/>
    <lineage>
        <taxon>Bacteria</taxon>
        <taxon>Bacillati</taxon>
        <taxon>Bacillota</taxon>
        <taxon>Bacilli</taxon>
        <taxon>Bacillales</taxon>
        <taxon>Paenibacillaceae</taxon>
        <taxon>Paenibacillus</taxon>
    </lineage>
</organism>
<accession>A0ABT9U8N7</accession>
<dbReference type="Proteomes" id="UP001229346">
    <property type="component" value="Unassembled WGS sequence"/>
</dbReference>
<protein>
    <submittedName>
        <fullName evidence="1">Nitrous oxide reductase accessory protein NosL</fullName>
    </submittedName>
</protein>